<dbReference type="GO" id="GO:0003677">
    <property type="term" value="F:DNA binding"/>
    <property type="evidence" value="ECO:0007669"/>
    <property type="project" value="UniProtKB-KW"/>
</dbReference>
<dbReference type="Pfam" id="PF03466">
    <property type="entry name" value="LysR_substrate"/>
    <property type="match status" value="1"/>
</dbReference>
<protein>
    <submittedName>
        <fullName evidence="7">LysR family transcriptional regulator</fullName>
    </submittedName>
</protein>
<name>A0A2L0EY95_SORCE</name>
<dbReference type="Gene3D" id="3.40.190.290">
    <property type="match status" value="1"/>
</dbReference>
<dbReference type="SUPFAM" id="SSF46785">
    <property type="entry name" value="Winged helix' DNA-binding domain"/>
    <property type="match status" value="1"/>
</dbReference>
<keyword evidence="4" id="KW-0804">Transcription</keyword>
<dbReference type="InterPro" id="IPR036388">
    <property type="entry name" value="WH-like_DNA-bd_sf"/>
</dbReference>
<comment type="similarity">
    <text evidence="1">Belongs to the LysR transcriptional regulatory family.</text>
</comment>
<evidence type="ECO:0000256" key="4">
    <source>
        <dbReference type="ARBA" id="ARBA00023163"/>
    </source>
</evidence>
<dbReference type="Gene3D" id="1.10.10.10">
    <property type="entry name" value="Winged helix-like DNA-binding domain superfamily/Winged helix DNA-binding domain"/>
    <property type="match status" value="1"/>
</dbReference>
<dbReference type="InterPro" id="IPR036390">
    <property type="entry name" value="WH_DNA-bd_sf"/>
</dbReference>
<dbReference type="SUPFAM" id="SSF53850">
    <property type="entry name" value="Periplasmic binding protein-like II"/>
    <property type="match status" value="1"/>
</dbReference>
<proteinExistence type="inferred from homology"/>
<dbReference type="Proteomes" id="UP000238348">
    <property type="component" value="Chromosome"/>
</dbReference>
<sequence>MGLLSVEGRQAPAKGTAPPAATRSVSAVRRSMELTLGRFPAWYNLRPMQQKVSKTETLDADLLDLRAFCLVVDLASITAAARAIGETKGSVSRRITRLEQALGVELLRRSPRLVQATEDGLAYRLRVGQALELLEDARAAVQQAREKPSGHLRVTAPFDLGLSLLAPLSAGFAERFPEISLEMLLTEAFLDFDADQIDVALRAAASLPDSSLIAHKLQPLESGLFAAPAYLRKRRPPRRPEDLEAHRLLLAQTTRGRATLSFRSRDGLERAEVRVRAAIAASDYSFCREVALAGAGIALLPEVNVRRDLEAKALVPVLEDHVLESDATLFLVHAGTRFLPPKVRAFRDYLLDAFGARGRREPAA</sequence>
<dbReference type="InterPro" id="IPR058163">
    <property type="entry name" value="LysR-type_TF_proteobact-type"/>
</dbReference>
<feature type="compositionally biased region" description="Low complexity" evidence="5">
    <location>
        <begin position="11"/>
        <end position="22"/>
    </location>
</feature>
<accession>A0A2L0EY95</accession>
<dbReference type="GO" id="GO:0003700">
    <property type="term" value="F:DNA-binding transcription factor activity"/>
    <property type="evidence" value="ECO:0007669"/>
    <property type="project" value="InterPro"/>
</dbReference>
<evidence type="ECO:0000259" key="6">
    <source>
        <dbReference type="PROSITE" id="PS50931"/>
    </source>
</evidence>
<dbReference type="EMBL" id="CP012673">
    <property type="protein sequence ID" value="AUX44272.1"/>
    <property type="molecule type" value="Genomic_DNA"/>
</dbReference>
<evidence type="ECO:0000313" key="8">
    <source>
        <dbReference type="Proteomes" id="UP000238348"/>
    </source>
</evidence>
<organism evidence="7 8">
    <name type="scientific">Sorangium cellulosum</name>
    <name type="common">Polyangium cellulosum</name>
    <dbReference type="NCBI Taxonomy" id="56"/>
    <lineage>
        <taxon>Bacteria</taxon>
        <taxon>Pseudomonadati</taxon>
        <taxon>Myxococcota</taxon>
        <taxon>Polyangia</taxon>
        <taxon>Polyangiales</taxon>
        <taxon>Polyangiaceae</taxon>
        <taxon>Sorangium</taxon>
    </lineage>
</organism>
<evidence type="ECO:0000256" key="2">
    <source>
        <dbReference type="ARBA" id="ARBA00023015"/>
    </source>
</evidence>
<gene>
    <name evidence="7" type="primary">lysR</name>
    <name evidence="7" type="ORF">SOCE26_057360</name>
</gene>
<feature type="domain" description="HTH lysR-type" evidence="6">
    <location>
        <begin position="64"/>
        <end position="117"/>
    </location>
</feature>
<dbReference type="PROSITE" id="PS50931">
    <property type="entry name" value="HTH_LYSR"/>
    <property type="match status" value="1"/>
</dbReference>
<evidence type="ECO:0000313" key="7">
    <source>
        <dbReference type="EMBL" id="AUX44272.1"/>
    </source>
</evidence>
<dbReference type="Pfam" id="PF00126">
    <property type="entry name" value="HTH_1"/>
    <property type="match status" value="1"/>
</dbReference>
<evidence type="ECO:0000256" key="5">
    <source>
        <dbReference type="SAM" id="MobiDB-lite"/>
    </source>
</evidence>
<keyword evidence="2" id="KW-0805">Transcription regulation</keyword>
<evidence type="ECO:0000256" key="1">
    <source>
        <dbReference type="ARBA" id="ARBA00009437"/>
    </source>
</evidence>
<reference evidence="7 8" key="1">
    <citation type="submission" date="2015-09" db="EMBL/GenBank/DDBJ databases">
        <title>Sorangium comparison.</title>
        <authorList>
            <person name="Zaburannyi N."/>
            <person name="Bunk B."/>
            <person name="Overmann J."/>
            <person name="Mueller R."/>
        </authorList>
    </citation>
    <scope>NUCLEOTIDE SEQUENCE [LARGE SCALE GENOMIC DNA]</scope>
    <source>
        <strain evidence="7 8">So ce26</strain>
    </source>
</reference>
<evidence type="ECO:0000256" key="3">
    <source>
        <dbReference type="ARBA" id="ARBA00023125"/>
    </source>
</evidence>
<dbReference type="CDD" id="cd08422">
    <property type="entry name" value="PBP2_CrgA_like"/>
    <property type="match status" value="1"/>
</dbReference>
<keyword evidence="3" id="KW-0238">DNA-binding</keyword>
<dbReference type="PANTHER" id="PTHR30537:SF5">
    <property type="entry name" value="HTH-TYPE TRANSCRIPTIONAL ACTIVATOR TTDR-RELATED"/>
    <property type="match status" value="1"/>
</dbReference>
<dbReference type="InterPro" id="IPR005119">
    <property type="entry name" value="LysR_subst-bd"/>
</dbReference>
<dbReference type="InterPro" id="IPR000847">
    <property type="entry name" value="LysR_HTH_N"/>
</dbReference>
<feature type="region of interest" description="Disordered" evidence="5">
    <location>
        <begin position="1"/>
        <end position="24"/>
    </location>
</feature>
<dbReference type="AlphaFoldDB" id="A0A2L0EY95"/>
<dbReference type="PANTHER" id="PTHR30537">
    <property type="entry name" value="HTH-TYPE TRANSCRIPTIONAL REGULATOR"/>
    <property type="match status" value="1"/>
</dbReference>